<dbReference type="Proteomes" id="UP000015441">
    <property type="component" value="Unassembled WGS sequence"/>
</dbReference>
<feature type="signal peptide" evidence="2">
    <location>
        <begin position="1"/>
        <end position="18"/>
    </location>
</feature>
<evidence type="ECO:0000256" key="2">
    <source>
        <dbReference type="SAM" id="SignalP"/>
    </source>
</evidence>
<protein>
    <submittedName>
        <fullName evidence="3">Putative candidate secreted effector protein</fullName>
    </submittedName>
</protein>
<feature type="region of interest" description="Disordered" evidence="1">
    <location>
        <begin position="157"/>
        <end position="183"/>
    </location>
</feature>
<dbReference type="EMBL" id="CAUH01002593">
    <property type="protein sequence ID" value="CCU76457.1"/>
    <property type="molecule type" value="Genomic_DNA"/>
</dbReference>
<accession>N1JEW9</accession>
<keyword evidence="4" id="KW-1185">Reference proteome</keyword>
<evidence type="ECO:0000313" key="3">
    <source>
        <dbReference type="EMBL" id="CCU76457.1"/>
    </source>
</evidence>
<reference evidence="3 4" key="1">
    <citation type="journal article" date="2010" name="Science">
        <title>Genome expansion and gene loss in powdery mildew fungi reveal tradeoffs in extreme parasitism.</title>
        <authorList>
            <person name="Spanu P.D."/>
            <person name="Abbott J.C."/>
            <person name="Amselem J."/>
            <person name="Burgis T.A."/>
            <person name="Soanes D.M."/>
            <person name="Stueber K."/>
            <person name="Ver Loren van Themaat E."/>
            <person name="Brown J.K.M."/>
            <person name="Butcher S.A."/>
            <person name="Gurr S.J."/>
            <person name="Lebrun M.-H."/>
            <person name="Ridout C.J."/>
            <person name="Schulze-Lefert P."/>
            <person name="Talbot N.J."/>
            <person name="Ahmadinejad N."/>
            <person name="Ametz C."/>
            <person name="Barton G.R."/>
            <person name="Benjdia M."/>
            <person name="Bidzinski P."/>
            <person name="Bindschedler L.V."/>
            <person name="Both M."/>
            <person name="Brewer M.T."/>
            <person name="Cadle-Davidson L."/>
            <person name="Cadle-Davidson M.M."/>
            <person name="Collemare J."/>
            <person name="Cramer R."/>
            <person name="Frenkel O."/>
            <person name="Godfrey D."/>
            <person name="Harriman J."/>
            <person name="Hoede C."/>
            <person name="King B.C."/>
            <person name="Klages S."/>
            <person name="Kleemann J."/>
            <person name="Knoll D."/>
            <person name="Koti P.S."/>
            <person name="Kreplak J."/>
            <person name="Lopez-Ruiz F.J."/>
            <person name="Lu X."/>
            <person name="Maekawa T."/>
            <person name="Mahanil S."/>
            <person name="Micali C."/>
            <person name="Milgroom M.G."/>
            <person name="Montana G."/>
            <person name="Noir S."/>
            <person name="O'Connell R.J."/>
            <person name="Oberhaensli S."/>
            <person name="Parlange F."/>
            <person name="Pedersen C."/>
            <person name="Quesneville H."/>
            <person name="Reinhardt R."/>
            <person name="Rott M."/>
            <person name="Sacristan S."/>
            <person name="Schmidt S.M."/>
            <person name="Schoen M."/>
            <person name="Skamnioti P."/>
            <person name="Sommer H."/>
            <person name="Stephens A."/>
            <person name="Takahara H."/>
            <person name="Thordal-Christensen H."/>
            <person name="Vigouroux M."/>
            <person name="Wessling R."/>
            <person name="Wicker T."/>
            <person name="Panstruga R."/>
        </authorList>
    </citation>
    <scope>NUCLEOTIDE SEQUENCE [LARGE SCALE GENOMIC DNA]</scope>
    <source>
        <strain evidence="3">DH14</strain>
    </source>
</reference>
<keyword evidence="2" id="KW-0732">Signal</keyword>
<sequence length="183" mass="20200">MKLLSMTAVALLIEFSVSIHLSEDDGAFINEPKLPVLDSNFGMDCYSDKTYGQITVKSAAAEAYTNTCNSPGQMERCTFDRFPMENLFLHPIGGGYVSHLGVPAQHYIIINSAGQFLAGMLKYETHGNLVSALCRFTPYTAFLSYAESRRLNTQGDRNYYGSQYGQAGQQPPIGSNRRSHSGY</sequence>
<dbReference type="InParanoid" id="N1JEW9"/>
<dbReference type="AlphaFoldDB" id="N1JEW9"/>
<comment type="caution">
    <text evidence="3">The sequence shown here is derived from an EMBL/GenBank/DDBJ whole genome shotgun (WGS) entry which is preliminary data.</text>
</comment>
<feature type="compositionally biased region" description="Low complexity" evidence="1">
    <location>
        <begin position="159"/>
        <end position="170"/>
    </location>
</feature>
<dbReference type="HOGENOM" id="CLU_127194_0_0_1"/>
<feature type="chain" id="PRO_5004106624" evidence="2">
    <location>
        <begin position="19"/>
        <end position="183"/>
    </location>
</feature>
<evidence type="ECO:0000256" key="1">
    <source>
        <dbReference type="SAM" id="MobiDB-lite"/>
    </source>
</evidence>
<organism evidence="3 4">
    <name type="scientific">Blumeria graminis f. sp. hordei (strain DH14)</name>
    <name type="common">Barley powdery mildew</name>
    <name type="synonym">Oidium monilioides f. sp. hordei</name>
    <dbReference type="NCBI Taxonomy" id="546991"/>
    <lineage>
        <taxon>Eukaryota</taxon>
        <taxon>Fungi</taxon>
        <taxon>Dikarya</taxon>
        <taxon>Ascomycota</taxon>
        <taxon>Pezizomycotina</taxon>
        <taxon>Leotiomycetes</taxon>
        <taxon>Erysiphales</taxon>
        <taxon>Erysiphaceae</taxon>
        <taxon>Blumeria</taxon>
        <taxon>Blumeria hordei</taxon>
    </lineage>
</organism>
<evidence type="ECO:0000313" key="4">
    <source>
        <dbReference type="Proteomes" id="UP000015441"/>
    </source>
</evidence>
<name>N1JEW9_BLUG1</name>
<proteinExistence type="predicted"/>
<dbReference type="OrthoDB" id="10385696at2759"/>
<gene>
    <name evidence="3" type="ORF">BGHDH14_bgh05069</name>
</gene>